<dbReference type="OrthoDB" id="2011836at2759"/>
<keyword evidence="3" id="KW-1185">Reference proteome</keyword>
<organism evidence="2 3">
    <name type="scientific">Klebsormidium nitens</name>
    <name type="common">Green alga</name>
    <name type="synonym">Ulothrix nitens</name>
    <dbReference type="NCBI Taxonomy" id="105231"/>
    <lineage>
        <taxon>Eukaryota</taxon>
        <taxon>Viridiplantae</taxon>
        <taxon>Streptophyta</taxon>
        <taxon>Klebsormidiophyceae</taxon>
        <taxon>Klebsormidiales</taxon>
        <taxon>Klebsormidiaceae</taxon>
        <taxon>Klebsormidium</taxon>
    </lineage>
</organism>
<evidence type="ECO:0000313" key="2">
    <source>
        <dbReference type="EMBL" id="GAQ86000.1"/>
    </source>
</evidence>
<feature type="transmembrane region" description="Helical" evidence="1">
    <location>
        <begin position="6"/>
        <end position="28"/>
    </location>
</feature>
<dbReference type="OMA" id="CGKEDYH"/>
<accession>A0A0U9HK79</accession>
<gene>
    <name evidence="2" type="ORF">KFL_002640210</name>
</gene>
<keyword evidence="1" id="KW-1133">Transmembrane helix</keyword>
<protein>
    <submittedName>
        <fullName evidence="2">Uncharacterized protein</fullName>
    </submittedName>
</protein>
<dbReference type="AlphaFoldDB" id="A0A0U9HK79"/>
<dbReference type="PANTHER" id="PTHR36077:SF1">
    <property type="entry name" value="HOMEOBOX PROSPERO PROTEIN"/>
    <property type="match status" value="1"/>
</dbReference>
<sequence length="130" mass="14711">MSGASSGIWPLIKGAGITYALVAAVWAFDRYSPLGWFNLKGRTKEEKALAHRYEHIEYPYPGDKEAVEKFLETGGPRGANLKTRLSTRVDNKSGQLQQEKVEREAAKLWVRMKREAVRELQEAGYAEAKR</sequence>
<evidence type="ECO:0000313" key="3">
    <source>
        <dbReference type="Proteomes" id="UP000054558"/>
    </source>
</evidence>
<dbReference type="PANTHER" id="PTHR36077">
    <property type="entry name" value="BNAA02G07370D PROTEIN"/>
    <property type="match status" value="1"/>
</dbReference>
<evidence type="ECO:0000256" key="1">
    <source>
        <dbReference type="SAM" id="Phobius"/>
    </source>
</evidence>
<keyword evidence="1" id="KW-0472">Membrane</keyword>
<keyword evidence="1" id="KW-0812">Transmembrane</keyword>
<reference evidence="2 3" key="1">
    <citation type="journal article" date="2014" name="Nat. Commun.">
        <title>Klebsormidium flaccidum genome reveals primary factors for plant terrestrial adaptation.</title>
        <authorList>
            <person name="Hori K."/>
            <person name="Maruyama F."/>
            <person name="Fujisawa T."/>
            <person name="Togashi T."/>
            <person name="Yamamoto N."/>
            <person name="Seo M."/>
            <person name="Sato S."/>
            <person name="Yamada T."/>
            <person name="Mori H."/>
            <person name="Tajima N."/>
            <person name="Moriyama T."/>
            <person name="Ikeuchi M."/>
            <person name="Watanabe M."/>
            <person name="Wada H."/>
            <person name="Kobayashi K."/>
            <person name="Saito M."/>
            <person name="Masuda T."/>
            <person name="Sasaki-Sekimoto Y."/>
            <person name="Mashiguchi K."/>
            <person name="Awai K."/>
            <person name="Shimojima M."/>
            <person name="Masuda S."/>
            <person name="Iwai M."/>
            <person name="Nobusawa T."/>
            <person name="Narise T."/>
            <person name="Kondo S."/>
            <person name="Saito H."/>
            <person name="Sato R."/>
            <person name="Murakawa M."/>
            <person name="Ihara Y."/>
            <person name="Oshima-Yamada Y."/>
            <person name="Ohtaka K."/>
            <person name="Satoh M."/>
            <person name="Sonobe K."/>
            <person name="Ishii M."/>
            <person name="Ohtani R."/>
            <person name="Kanamori-Sato M."/>
            <person name="Honoki R."/>
            <person name="Miyazaki D."/>
            <person name="Mochizuki H."/>
            <person name="Umetsu J."/>
            <person name="Higashi K."/>
            <person name="Shibata D."/>
            <person name="Kamiya Y."/>
            <person name="Sato N."/>
            <person name="Nakamura Y."/>
            <person name="Tabata S."/>
            <person name="Ida S."/>
            <person name="Kurokawa K."/>
            <person name="Ohta H."/>
        </authorList>
    </citation>
    <scope>NUCLEOTIDE SEQUENCE [LARGE SCALE GENOMIC DNA]</scope>
    <source>
        <strain evidence="2 3">NIES-2285</strain>
    </source>
</reference>
<dbReference type="EMBL" id="DF237213">
    <property type="protein sequence ID" value="GAQ86000.1"/>
    <property type="molecule type" value="Genomic_DNA"/>
</dbReference>
<name>A0A0U9HK79_KLENI</name>
<dbReference type="Proteomes" id="UP000054558">
    <property type="component" value="Unassembled WGS sequence"/>
</dbReference>
<proteinExistence type="predicted"/>